<dbReference type="AlphaFoldDB" id="A0A7T5VAV7"/>
<reference evidence="17 18" key="1">
    <citation type="submission" date="2020-05" db="EMBL/GenBank/DDBJ databases">
        <title>Complete genome of Desulfobulbus oligotrophicus.</title>
        <authorList>
            <person name="Podar M."/>
        </authorList>
    </citation>
    <scope>NUCLEOTIDE SEQUENCE [LARGE SCALE GENOMIC DNA]</scope>
    <source>
        <strain evidence="17 18">Prop6</strain>
    </source>
</reference>
<evidence type="ECO:0000256" key="10">
    <source>
        <dbReference type="ARBA" id="ARBA00023136"/>
    </source>
</evidence>
<evidence type="ECO:0000259" key="15">
    <source>
        <dbReference type="Pfam" id="PF01435"/>
    </source>
</evidence>
<feature type="active site" description="Proton donor" evidence="11">
    <location>
        <position position="356"/>
    </location>
</feature>
<dbReference type="FunFam" id="3.30.2010.10:FF:000002">
    <property type="entry name" value="CAAX prenyl protease"/>
    <property type="match status" value="1"/>
</dbReference>
<keyword evidence="18" id="KW-1185">Reference proteome</keyword>
<evidence type="ECO:0000256" key="1">
    <source>
        <dbReference type="ARBA" id="ARBA00004477"/>
    </source>
</evidence>
<proteinExistence type="inferred from homology"/>
<accession>A0A7T5VAV7</accession>
<keyword evidence="10 14" id="KW-0472">Membrane</keyword>
<dbReference type="GO" id="GO:0004222">
    <property type="term" value="F:metalloendopeptidase activity"/>
    <property type="evidence" value="ECO:0007669"/>
    <property type="project" value="InterPro"/>
</dbReference>
<feature type="transmembrane region" description="Helical" evidence="14">
    <location>
        <begin position="286"/>
        <end position="306"/>
    </location>
</feature>
<evidence type="ECO:0000256" key="3">
    <source>
        <dbReference type="ARBA" id="ARBA00022692"/>
    </source>
</evidence>
<feature type="domain" description="CAAX prenyl protease 1 N-terminal" evidence="16">
    <location>
        <begin position="29"/>
        <end position="201"/>
    </location>
</feature>
<evidence type="ECO:0000256" key="11">
    <source>
        <dbReference type="PIRSR" id="PIRSR627057-1"/>
    </source>
</evidence>
<name>A0A7T5VAV7_9BACT</name>
<evidence type="ECO:0000256" key="7">
    <source>
        <dbReference type="ARBA" id="ARBA00022833"/>
    </source>
</evidence>
<comment type="similarity">
    <text evidence="13">Belongs to the peptidase M48 family.</text>
</comment>
<feature type="transmembrane region" description="Helical" evidence="14">
    <location>
        <begin position="326"/>
        <end position="347"/>
    </location>
</feature>
<feature type="binding site" evidence="12">
    <location>
        <position position="278"/>
    </location>
    <ligand>
        <name>Zn(2+)</name>
        <dbReference type="ChEBI" id="CHEBI:29105"/>
        <note>catalytic</note>
    </ligand>
</feature>
<dbReference type="Pfam" id="PF16491">
    <property type="entry name" value="Peptidase_M48_N"/>
    <property type="match status" value="1"/>
</dbReference>
<keyword evidence="4 12" id="KW-0479">Metal-binding</keyword>
<evidence type="ECO:0000313" key="18">
    <source>
        <dbReference type="Proteomes" id="UP000596092"/>
    </source>
</evidence>
<evidence type="ECO:0000259" key="16">
    <source>
        <dbReference type="Pfam" id="PF16491"/>
    </source>
</evidence>
<dbReference type="KEGG" id="dog:HP555_00900"/>
<dbReference type="InterPro" id="IPR032456">
    <property type="entry name" value="Peptidase_M48_N"/>
</dbReference>
<feature type="active site" evidence="11">
    <location>
        <position position="275"/>
    </location>
</feature>
<evidence type="ECO:0000256" key="4">
    <source>
        <dbReference type="ARBA" id="ARBA00022723"/>
    </source>
</evidence>
<dbReference type="InterPro" id="IPR001915">
    <property type="entry name" value="Peptidase_M48"/>
</dbReference>
<feature type="binding site" evidence="12">
    <location>
        <position position="352"/>
    </location>
    <ligand>
        <name>Zn(2+)</name>
        <dbReference type="ChEBI" id="CHEBI:29105"/>
        <note>catalytic</note>
    </ligand>
</feature>
<comment type="cofactor">
    <cofactor evidence="12 13">
        <name>Zn(2+)</name>
        <dbReference type="ChEBI" id="CHEBI:29105"/>
    </cofactor>
    <text evidence="12 13">Binds 1 zinc ion per subunit.</text>
</comment>
<feature type="transmembrane region" description="Helical" evidence="14">
    <location>
        <begin position="96"/>
        <end position="125"/>
    </location>
</feature>
<comment type="subcellular location">
    <subcellularLocation>
        <location evidence="1">Endoplasmic reticulum membrane</location>
        <topology evidence="1">Multi-pass membrane protein</topology>
    </subcellularLocation>
</comment>
<evidence type="ECO:0000256" key="6">
    <source>
        <dbReference type="ARBA" id="ARBA00022824"/>
    </source>
</evidence>
<sequence>MNGYLLFILSVLLVGYLIDLVVALLNLRSLNPRLPAEFAGVFQPDQYVRSQEYTRVQTRFSLLQSTVSLVLTILFILVGGFHYIDLVARSFNLSSIGTGLLFTGLFGLLSAVLSLPFSVYSTFVIEQRFGFNTTTVTTFVLDYGKGLLLAVLLGGPLLAAILWFFEFAGTWAWLYCWAAVATFIFVVQLLAPVVIMPLFNKFIPLDEGDLNERITRYAAAQRFALQGIYTMDGSRRSTRANAFFTGFGRFRRIVFFDTLMDKLNTDEIVAVLAHEMGHYKLRHIPVMMTLSIAQMGIMFFILSLFLGNPGLFEAFRMEHLSIYASLVFFGFLYAPISTVLAIGLNLVSRRHEYQADRYAVETGGAGSGGEALIQGLKKLSVSNLSNLTPHPLHVFLHYSHPPILARIGALRRLGAAGSGS</sequence>
<organism evidence="17 18">
    <name type="scientific">Desulfobulbus oligotrophicus</name>
    <dbReference type="NCBI Taxonomy" id="1909699"/>
    <lineage>
        <taxon>Bacteria</taxon>
        <taxon>Pseudomonadati</taxon>
        <taxon>Thermodesulfobacteriota</taxon>
        <taxon>Desulfobulbia</taxon>
        <taxon>Desulfobulbales</taxon>
        <taxon>Desulfobulbaceae</taxon>
        <taxon>Desulfobulbus</taxon>
    </lineage>
</organism>
<feature type="transmembrane region" description="Helical" evidence="14">
    <location>
        <begin position="171"/>
        <end position="195"/>
    </location>
</feature>
<dbReference type="PANTHER" id="PTHR10120">
    <property type="entry name" value="CAAX PRENYL PROTEASE 1"/>
    <property type="match status" value="1"/>
</dbReference>
<feature type="transmembrane region" description="Helical" evidence="14">
    <location>
        <begin position="146"/>
        <end position="165"/>
    </location>
</feature>
<feature type="binding site" evidence="12">
    <location>
        <position position="274"/>
    </location>
    <ligand>
        <name>Zn(2+)</name>
        <dbReference type="ChEBI" id="CHEBI:29105"/>
        <note>catalytic</note>
    </ligand>
</feature>
<dbReference type="EMBL" id="CP054140">
    <property type="protein sequence ID" value="QQG64512.1"/>
    <property type="molecule type" value="Genomic_DNA"/>
</dbReference>
<feature type="domain" description="Peptidase M48" evidence="15">
    <location>
        <begin position="204"/>
        <end position="412"/>
    </location>
</feature>
<feature type="transmembrane region" description="Helical" evidence="14">
    <location>
        <begin position="6"/>
        <end position="27"/>
    </location>
</feature>
<evidence type="ECO:0000256" key="2">
    <source>
        <dbReference type="ARBA" id="ARBA00022670"/>
    </source>
</evidence>
<dbReference type="Gene3D" id="3.30.2010.10">
    <property type="entry name" value="Metalloproteases ('zincins'), catalytic domain"/>
    <property type="match status" value="1"/>
</dbReference>
<evidence type="ECO:0000256" key="9">
    <source>
        <dbReference type="ARBA" id="ARBA00023049"/>
    </source>
</evidence>
<keyword evidence="8 14" id="KW-1133">Transmembrane helix</keyword>
<evidence type="ECO:0000256" key="5">
    <source>
        <dbReference type="ARBA" id="ARBA00022801"/>
    </source>
</evidence>
<dbReference type="CDD" id="cd07343">
    <property type="entry name" value="M48A_Zmpste24p_like"/>
    <property type="match status" value="1"/>
</dbReference>
<dbReference type="GO" id="GO:0071586">
    <property type="term" value="P:CAAX-box protein processing"/>
    <property type="evidence" value="ECO:0007669"/>
    <property type="project" value="InterPro"/>
</dbReference>
<gene>
    <name evidence="17" type="ORF">HP555_00900</name>
</gene>
<evidence type="ECO:0000256" key="8">
    <source>
        <dbReference type="ARBA" id="ARBA00022989"/>
    </source>
</evidence>
<dbReference type="Proteomes" id="UP000596092">
    <property type="component" value="Chromosome"/>
</dbReference>
<keyword evidence="3 14" id="KW-0812">Transmembrane</keyword>
<keyword evidence="7 12" id="KW-0862">Zinc</keyword>
<keyword evidence="2 13" id="KW-0645">Protease</keyword>
<dbReference type="RefSeq" id="WP_199263345.1">
    <property type="nucleotide sequence ID" value="NZ_CP054140.1"/>
</dbReference>
<dbReference type="GO" id="GO:0046872">
    <property type="term" value="F:metal ion binding"/>
    <property type="evidence" value="ECO:0007669"/>
    <property type="project" value="UniProtKB-KW"/>
</dbReference>
<keyword evidence="9 13" id="KW-0482">Metalloprotease</keyword>
<evidence type="ECO:0000256" key="13">
    <source>
        <dbReference type="RuleBase" id="RU003983"/>
    </source>
</evidence>
<feature type="transmembrane region" description="Helical" evidence="14">
    <location>
        <begin position="62"/>
        <end position="84"/>
    </location>
</feature>
<evidence type="ECO:0000256" key="14">
    <source>
        <dbReference type="SAM" id="Phobius"/>
    </source>
</evidence>
<keyword evidence="6" id="KW-0256">Endoplasmic reticulum</keyword>
<evidence type="ECO:0000256" key="12">
    <source>
        <dbReference type="PIRSR" id="PIRSR627057-2"/>
    </source>
</evidence>
<keyword evidence="5 13" id="KW-0378">Hydrolase</keyword>
<evidence type="ECO:0000313" key="17">
    <source>
        <dbReference type="EMBL" id="QQG64512.1"/>
    </source>
</evidence>
<dbReference type="Pfam" id="PF01435">
    <property type="entry name" value="Peptidase_M48"/>
    <property type="match status" value="1"/>
</dbReference>
<dbReference type="InterPro" id="IPR027057">
    <property type="entry name" value="CAXX_Prtase_1"/>
</dbReference>
<protein>
    <submittedName>
        <fullName evidence="17">M48 family metallopeptidase</fullName>
    </submittedName>
</protein>